<evidence type="ECO:0000313" key="12">
    <source>
        <dbReference type="EMBL" id="ACM92886.1"/>
    </source>
</evidence>
<dbReference type="InterPro" id="IPR003594">
    <property type="entry name" value="HATPase_dom"/>
</dbReference>
<evidence type="ECO:0000256" key="6">
    <source>
        <dbReference type="ARBA" id="ARBA00022777"/>
    </source>
</evidence>
<evidence type="ECO:0000256" key="2">
    <source>
        <dbReference type="ARBA" id="ARBA00012438"/>
    </source>
</evidence>
<dbReference type="PROSITE" id="PS50109">
    <property type="entry name" value="HIS_KIN"/>
    <property type="match status" value="1"/>
</dbReference>
<keyword evidence="10" id="KW-1133">Transmembrane helix</keyword>
<dbReference type="STRING" id="598659.NAMH_1300"/>
<dbReference type="PANTHER" id="PTHR43065">
    <property type="entry name" value="SENSOR HISTIDINE KINASE"/>
    <property type="match status" value="1"/>
</dbReference>
<dbReference type="AlphaFoldDB" id="B9L5Q5"/>
<protein>
    <recommendedName>
        <fullName evidence="2">histidine kinase</fullName>
        <ecNumber evidence="2">2.7.13.3</ecNumber>
    </recommendedName>
</protein>
<keyword evidence="8" id="KW-0902">Two-component regulatory system</keyword>
<dbReference type="RefSeq" id="WP_015901938.1">
    <property type="nucleotide sequence ID" value="NC_012115.1"/>
</dbReference>
<dbReference type="SUPFAM" id="SSF55874">
    <property type="entry name" value="ATPase domain of HSP90 chaperone/DNA topoisomerase II/histidine kinase"/>
    <property type="match status" value="1"/>
</dbReference>
<dbReference type="Gene3D" id="1.10.287.130">
    <property type="match status" value="1"/>
</dbReference>
<accession>B9L5Q5</accession>
<name>B9L5Q5_NAUPA</name>
<evidence type="ECO:0000256" key="1">
    <source>
        <dbReference type="ARBA" id="ARBA00000085"/>
    </source>
</evidence>
<dbReference type="SMART" id="SM00387">
    <property type="entry name" value="HATPase_c"/>
    <property type="match status" value="1"/>
</dbReference>
<dbReference type="SUPFAM" id="SSF47384">
    <property type="entry name" value="Homodimeric domain of signal transducing histidine kinase"/>
    <property type="match status" value="1"/>
</dbReference>
<gene>
    <name evidence="12" type="ordered locus">NAMH_1300</name>
</gene>
<dbReference type="OrthoDB" id="9799273at2"/>
<dbReference type="GO" id="GO:0000155">
    <property type="term" value="F:phosphorelay sensor kinase activity"/>
    <property type="evidence" value="ECO:0007669"/>
    <property type="project" value="InterPro"/>
</dbReference>
<evidence type="ECO:0000256" key="5">
    <source>
        <dbReference type="ARBA" id="ARBA00022741"/>
    </source>
</evidence>
<dbReference type="InterPro" id="IPR036097">
    <property type="entry name" value="HisK_dim/P_sf"/>
</dbReference>
<dbReference type="CDD" id="cd00075">
    <property type="entry name" value="HATPase"/>
    <property type="match status" value="1"/>
</dbReference>
<dbReference type="InterPro" id="IPR004358">
    <property type="entry name" value="Sig_transdc_His_kin-like_C"/>
</dbReference>
<proteinExistence type="predicted"/>
<evidence type="ECO:0000259" key="11">
    <source>
        <dbReference type="PROSITE" id="PS50109"/>
    </source>
</evidence>
<evidence type="ECO:0000256" key="3">
    <source>
        <dbReference type="ARBA" id="ARBA00022553"/>
    </source>
</evidence>
<evidence type="ECO:0000256" key="7">
    <source>
        <dbReference type="ARBA" id="ARBA00022840"/>
    </source>
</evidence>
<keyword evidence="7" id="KW-0067">ATP-binding</keyword>
<evidence type="ECO:0000256" key="10">
    <source>
        <dbReference type="SAM" id="Phobius"/>
    </source>
</evidence>
<dbReference type="EC" id="2.7.13.3" evidence="2"/>
<dbReference type="InterPro" id="IPR036890">
    <property type="entry name" value="HATPase_C_sf"/>
</dbReference>
<sequence length="496" mass="57770">MNFKFLDKLGFFAKTKLLIFVILFSMITIIVLSQYSIFTFKNDIDTLFQKRTVPVVKLENIKDLYKINVYETINQYNNNEINLKQAKEVISLAKELIEKEWKCYLDKQMPTKGFEALVIKNILKLKKRINEQIETFLKTSKVDFKELKNNINTINIYLSDIINSNIKKAIEQKNKTDKRFSFVIKASVMSIVVVFVFSITLMILIVENFKKVHIELEENVREKTKELEEINKNLEKRIKKAVEENRRKDKIMFQQSKLAAMGEMLQNIAHQWRQPLGSISLILQSIKLKNEMNKLTPEYIDKKTDEALILADNMSKTIDDFKNFFRPDKTKKTLSIKKCICHSKQLISHMLEKFNIKIDVKIKEDVKILGYKNELSHVCLNILNNAIDSLKNSSIENKKILIVVKKEKKGIIISIIDNGGGIKEEYLEKIFEPYFTTKLKDKGSGIGLYMAKQIIEEHMGGKIKALNIKHKMGTDIMYNCAMFEITLPIKDVDEKL</sequence>
<dbReference type="HOGENOM" id="CLU_000445_133_1_7"/>
<dbReference type="Proteomes" id="UP000000448">
    <property type="component" value="Chromosome"/>
</dbReference>
<evidence type="ECO:0000256" key="9">
    <source>
        <dbReference type="SAM" id="Coils"/>
    </source>
</evidence>
<comment type="catalytic activity">
    <reaction evidence="1">
        <text>ATP + protein L-histidine = ADP + protein N-phospho-L-histidine.</text>
        <dbReference type="EC" id="2.7.13.3"/>
    </reaction>
</comment>
<keyword evidence="13" id="KW-1185">Reference proteome</keyword>
<feature type="coiled-coil region" evidence="9">
    <location>
        <begin position="206"/>
        <end position="251"/>
    </location>
</feature>
<dbReference type="eggNOG" id="COG4191">
    <property type="taxonomic scope" value="Bacteria"/>
</dbReference>
<dbReference type="InterPro" id="IPR003661">
    <property type="entry name" value="HisK_dim/P_dom"/>
</dbReference>
<dbReference type="Gene3D" id="3.30.565.10">
    <property type="entry name" value="Histidine kinase-like ATPase, C-terminal domain"/>
    <property type="match status" value="1"/>
</dbReference>
<dbReference type="PANTHER" id="PTHR43065:SF10">
    <property type="entry name" value="PEROXIDE STRESS-ACTIVATED HISTIDINE KINASE MAK3"/>
    <property type="match status" value="1"/>
</dbReference>
<reference evidence="12 13" key="1">
    <citation type="journal article" date="2009" name="PLoS Genet.">
        <title>Adaptations to submarine hydrothermal environments exemplified by the genome of Nautilia profundicola.</title>
        <authorList>
            <person name="Campbell B.J."/>
            <person name="Smith J.L."/>
            <person name="Hanson T.E."/>
            <person name="Klotz M.G."/>
            <person name="Stein L.Y."/>
            <person name="Lee C.K."/>
            <person name="Wu D."/>
            <person name="Robinson J.M."/>
            <person name="Khouri H.M."/>
            <person name="Eisen J.A."/>
            <person name="Cary S.C."/>
        </authorList>
    </citation>
    <scope>NUCLEOTIDE SEQUENCE [LARGE SCALE GENOMIC DNA]</scope>
    <source>
        <strain evidence="13">ATCC BAA-1463 / DSM 18972 / AmH</strain>
    </source>
</reference>
<feature type="transmembrane region" description="Helical" evidence="10">
    <location>
        <begin position="17"/>
        <end position="40"/>
    </location>
</feature>
<keyword evidence="5" id="KW-0547">Nucleotide-binding</keyword>
<keyword evidence="10" id="KW-0472">Membrane</keyword>
<organism evidence="12 13">
    <name type="scientific">Nautilia profundicola (strain ATCC BAA-1463 / DSM 18972 / AmH)</name>
    <dbReference type="NCBI Taxonomy" id="598659"/>
    <lineage>
        <taxon>Bacteria</taxon>
        <taxon>Pseudomonadati</taxon>
        <taxon>Campylobacterota</taxon>
        <taxon>Epsilonproteobacteria</taxon>
        <taxon>Nautiliales</taxon>
        <taxon>Nautiliaceae</taxon>
        <taxon>Nautilia</taxon>
    </lineage>
</organism>
<evidence type="ECO:0000256" key="8">
    <source>
        <dbReference type="ARBA" id="ARBA00023012"/>
    </source>
</evidence>
<keyword evidence="4" id="KW-0808">Transferase</keyword>
<feature type="transmembrane region" description="Helical" evidence="10">
    <location>
        <begin position="182"/>
        <end position="206"/>
    </location>
</feature>
<dbReference type="GO" id="GO:0005524">
    <property type="term" value="F:ATP binding"/>
    <property type="evidence" value="ECO:0007669"/>
    <property type="project" value="UniProtKB-KW"/>
</dbReference>
<dbReference type="PRINTS" id="PR00344">
    <property type="entry name" value="BCTRLSENSOR"/>
</dbReference>
<dbReference type="EMBL" id="CP001279">
    <property type="protein sequence ID" value="ACM92886.1"/>
    <property type="molecule type" value="Genomic_DNA"/>
</dbReference>
<dbReference type="Pfam" id="PF02518">
    <property type="entry name" value="HATPase_c"/>
    <property type="match status" value="1"/>
</dbReference>
<evidence type="ECO:0000256" key="4">
    <source>
        <dbReference type="ARBA" id="ARBA00022679"/>
    </source>
</evidence>
<feature type="domain" description="Histidine kinase" evidence="11">
    <location>
        <begin position="267"/>
        <end position="491"/>
    </location>
</feature>
<dbReference type="KEGG" id="nam:NAMH_1300"/>
<keyword evidence="3" id="KW-0597">Phosphoprotein</keyword>
<keyword evidence="10" id="KW-0812">Transmembrane</keyword>
<keyword evidence="6 12" id="KW-0418">Kinase</keyword>
<keyword evidence="9" id="KW-0175">Coiled coil</keyword>
<evidence type="ECO:0000313" key="13">
    <source>
        <dbReference type="Proteomes" id="UP000000448"/>
    </source>
</evidence>
<dbReference type="CDD" id="cd00082">
    <property type="entry name" value="HisKA"/>
    <property type="match status" value="1"/>
</dbReference>
<dbReference type="InterPro" id="IPR005467">
    <property type="entry name" value="His_kinase_dom"/>
</dbReference>